<evidence type="ECO:0000313" key="1">
    <source>
        <dbReference type="EMBL" id="JAH94941.1"/>
    </source>
</evidence>
<accession>A0A0E9WXN8</accession>
<dbReference type="EMBL" id="GBXM01013636">
    <property type="protein sequence ID" value="JAH94941.1"/>
    <property type="molecule type" value="Transcribed_RNA"/>
</dbReference>
<protein>
    <submittedName>
        <fullName evidence="1">Uncharacterized protein</fullName>
    </submittedName>
</protein>
<proteinExistence type="predicted"/>
<sequence length="61" mass="7310">MCFTQAFYIYQFITENYSPVPFLDQFLNKKHCCDNITTIQKTHTEEGLIIFIYKRIKAIQV</sequence>
<reference evidence="1" key="2">
    <citation type="journal article" date="2015" name="Fish Shellfish Immunol.">
        <title>Early steps in the European eel (Anguilla anguilla)-Vibrio vulnificus interaction in the gills: Role of the RtxA13 toxin.</title>
        <authorList>
            <person name="Callol A."/>
            <person name="Pajuelo D."/>
            <person name="Ebbesson L."/>
            <person name="Teles M."/>
            <person name="MacKenzie S."/>
            <person name="Amaro C."/>
        </authorList>
    </citation>
    <scope>NUCLEOTIDE SEQUENCE</scope>
</reference>
<reference evidence="1" key="1">
    <citation type="submission" date="2014-11" db="EMBL/GenBank/DDBJ databases">
        <authorList>
            <person name="Amaro Gonzalez C."/>
        </authorList>
    </citation>
    <scope>NUCLEOTIDE SEQUENCE</scope>
</reference>
<organism evidence="1">
    <name type="scientific">Anguilla anguilla</name>
    <name type="common">European freshwater eel</name>
    <name type="synonym">Muraena anguilla</name>
    <dbReference type="NCBI Taxonomy" id="7936"/>
    <lineage>
        <taxon>Eukaryota</taxon>
        <taxon>Metazoa</taxon>
        <taxon>Chordata</taxon>
        <taxon>Craniata</taxon>
        <taxon>Vertebrata</taxon>
        <taxon>Euteleostomi</taxon>
        <taxon>Actinopterygii</taxon>
        <taxon>Neopterygii</taxon>
        <taxon>Teleostei</taxon>
        <taxon>Anguilliformes</taxon>
        <taxon>Anguillidae</taxon>
        <taxon>Anguilla</taxon>
    </lineage>
</organism>
<name>A0A0E9WXN8_ANGAN</name>
<dbReference type="AlphaFoldDB" id="A0A0E9WXN8"/>